<evidence type="ECO:0000259" key="9">
    <source>
        <dbReference type="PROSITE" id="PS50089"/>
    </source>
</evidence>
<evidence type="ECO:0000256" key="4">
    <source>
        <dbReference type="ARBA" id="ARBA00022723"/>
    </source>
</evidence>
<comment type="catalytic activity">
    <reaction evidence="1">
        <text>S-ubiquitinyl-[E2 ubiquitin-conjugating enzyme]-L-cysteine + [acceptor protein]-L-lysine = [E2 ubiquitin-conjugating enzyme]-L-cysteine + N(6)-ubiquitinyl-[acceptor protein]-L-lysine.</text>
        <dbReference type="EC" id="2.3.2.27"/>
    </reaction>
</comment>
<feature type="zinc finger region" description="C3H1-type" evidence="8">
    <location>
        <begin position="72"/>
        <end position="99"/>
    </location>
</feature>
<dbReference type="PROSITE" id="PS00518">
    <property type="entry name" value="ZF_RING_1"/>
    <property type="match status" value="1"/>
</dbReference>
<keyword evidence="6 8" id="KW-0863">Zinc-finger</keyword>
<dbReference type="Gene3D" id="4.10.1000.10">
    <property type="entry name" value="Zinc finger, CCCH-type"/>
    <property type="match status" value="1"/>
</dbReference>
<keyword evidence="5" id="KW-0677">Repeat</keyword>
<dbReference type="GO" id="GO:0061630">
    <property type="term" value="F:ubiquitin protein ligase activity"/>
    <property type="evidence" value="ECO:0007669"/>
    <property type="project" value="UniProtKB-EC"/>
</dbReference>
<dbReference type="SMART" id="SM00184">
    <property type="entry name" value="RING"/>
    <property type="match status" value="1"/>
</dbReference>
<evidence type="ECO:0000256" key="8">
    <source>
        <dbReference type="PROSITE-ProRule" id="PRU00723"/>
    </source>
</evidence>
<evidence type="ECO:0000256" key="5">
    <source>
        <dbReference type="ARBA" id="ARBA00022737"/>
    </source>
</evidence>
<dbReference type="Pfam" id="PF18044">
    <property type="entry name" value="zf-CCCH_4"/>
    <property type="match status" value="1"/>
</dbReference>
<keyword evidence="7 8" id="KW-0862">Zinc</keyword>
<feature type="domain" description="C3H1-type" evidence="10">
    <location>
        <begin position="72"/>
        <end position="99"/>
    </location>
</feature>
<dbReference type="GO" id="GO:0000209">
    <property type="term" value="P:protein polyubiquitination"/>
    <property type="evidence" value="ECO:0007669"/>
    <property type="project" value="InterPro"/>
</dbReference>
<sequence length="281" mass="33114">MSDKNYKCKSVSFSRGSASELVFPYFRQRYCRYYQQNRCMYGNRCKFIHDKLSPPNSPAVSTVSEDDETIDPDTSKLCYNFTFCECKKKENCPYVHGEACPYCDLAFLHPTDEQQKREHLEKCEIYVREEMNLAFGIQLGQQQTCSICLEEVYKKEKYTHQRFGIMENCDHVYCLHCIRHWRSVSKKTKCPLCQVKSNFVVPYEYWYESQERKEEIINAWKAVLSTKKCKYFGTYAGCPFGENCFYKHDQMTVPKAPSLESIQEAWDTDDQNISDSIVNEL</sequence>
<evidence type="ECO:0000259" key="10">
    <source>
        <dbReference type="PROSITE" id="PS50103"/>
    </source>
</evidence>
<evidence type="ECO:0000313" key="11">
    <source>
        <dbReference type="EMBL" id="GFU28161.1"/>
    </source>
</evidence>
<dbReference type="EC" id="2.3.2.27" evidence="2"/>
<dbReference type="InterPro" id="IPR000571">
    <property type="entry name" value="Znf_CCCH"/>
</dbReference>
<dbReference type="InterPro" id="IPR036855">
    <property type="entry name" value="Znf_CCCH_sf"/>
</dbReference>
<feature type="zinc finger region" description="C3H1-type" evidence="8">
    <location>
        <begin position="224"/>
        <end position="251"/>
    </location>
</feature>
<dbReference type="PROSITE" id="PS50089">
    <property type="entry name" value="ZF_RING_2"/>
    <property type="match status" value="1"/>
</dbReference>
<feature type="zinc finger region" description="C3H1-type" evidence="8">
    <location>
        <begin position="25"/>
        <end position="52"/>
    </location>
</feature>
<dbReference type="PROSITE" id="PS50103">
    <property type="entry name" value="ZF_C3H1"/>
    <property type="match status" value="3"/>
</dbReference>
<dbReference type="PANTHER" id="PTHR11224">
    <property type="entry name" value="MAKORIN-RELATED"/>
    <property type="match status" value="1"/>
</dbReference>
<dbReference type="InterPro" id="IPR013083">
    <property type="entry name" value="Znf_RING/FYVE/PHD"/>
</dbReference>
<evidence type="ECO:0000313" key="12">
    <source>
        <dbReference type="Proteomes" id="UP000887013"/>
    </source>
</evidence>
<reference evidence="11" key="1">
    <citation type="submission" date="2020-08" db="EMBL/GenBank/DDBJ databases">
        <title>Multicomponent nature underlies the extraordinary mechanical properties of spider dragline silk.</title>
        <authorList>
            <person name="Kono N."/>
            <person name="Nakamura H."/>
            <person name="Mori M."/>
            <person name="Yoshida Y."/>
            <person name="Ohtoshi R."/>
            <person name="Malay A.D."/>
            <person name="Moran D.A.P."/>
            <person name="Tomita M."/>
            <person name="Numata K."/>
            <person name="Arakawa K."/>
        </authorList>
    </citation>
    <scope>NUCLEOTIDE SEQUENCE</scope>
</reference>
<evidence type="ECO:0000256" key="2">
    <source>
        <dbReference type="ARBA" id="ARBA00012483"/>
    </source>
</evidence>
<feature type="domain" description="C3H1-type" evidence="10">
    <location>
        <begin position="224"/>
        <end position="251"/>
    </location>
</feature>
<dbReference type="SUPFAM" id="SSF57850">
    <property type="entry name" value="RING/U-box"/>
    <property type="match status" value="1"/>
</dbReference>
<feature type="domain" description="RING-type" evidence="9">
    <location>
        <begin position="145"/>
        <end position="194"/>
    </location>
</feature>
<name>A0A8X6ULA5_NEPPI</name>
<dbReference type="SMART" id="SM00356">
    <property type="entry name" value="ZnF_C3H1"/>
    <property type="match status" value="3"/>
</dbReference>
<evidence type="ECO:0000256" key="7">
    <source>
        <dbReference type="ARBA" id="ARBA00022833"/>
    </source>
</evidence>
<dbReference type="Gene3D" id="3.30.40.10">
    <property type="entry name" value="Zinc/RING finger domain, C3HC4 (zinc finger)"/>
    <property type="match status" value="1"/>
</dbReference>
<dbReference type="InterPro" id="IPR041367">
    <property type="entry name" value="Znf-CCCH_4"/>
</dbReference>
<evidence type="ECO:0000256" key="3">
    <source>
        <dbReference type="ARBA" id="ARBA00022679"/>
    </source>
</evidence>
<accession>A0A8X6ULA5</accession>
<dbReference type="EMBL" id="BMAW01032986">
    <property type="protein sequence ID" value="GFU28161.1"/>
    <property type="molecule type" value="Genomic_DNA"/>
</dbReference>
<gene>
    <name evidence="11" type="primary">Mkrn1</name>
    <name evidence="11" type="ORF">NPIL_451511</name>
</gene>
<dbReference type="InterPro" id="IPR017907">
    <property type="entry name" value="Znf_RING_CS"/>
</dbReference>
<dbReference type="Proteomes" id="UP000887013">
    <property type="component" value="Unassembled WGS sequence"/>
</dbReference>
<dbReference type="SUPFAM" id="SSF90229">
    <property type="entry name" value="CCCH zinc finger"/>
    <property type="match status" value="2"/>
</dbReference>
<dbReference type="InterPro" id="IPR045072">
    <property type="entry name" value="MKRN-like"/>
</dbReference>
<keyword evidence="12" id="KW-1185">Reference proteome</keyword>
<feature type="domain" description="C3H1-type" evidence="10">
    <location>
        <begin position="25"/>
        <end position="52"/>
    </location>
</feature>
<dbReference type="GO" id="GO:0008270">
    <property type="term" value="F:zinc ion binding"/>
    <property type="evidence" value="ECO:0007669"/>
    <property type="project" value="UniProtKB-KW"/>
</dbReference>
<comment type="caution">
    <text evidence="11">The sequence shown here is derived from an EMBL/GenBank/DDBJ whole genome shotgun (WGS) entry which is preliminary data.</text>
</comment>
<evidence type="ECO:0000256" key="1">
    <source>
        <dbReference type="ARBA" id="ARBA00000900"/>
    </source>
</evidence>
<dbReference type="InterPro" id="IPR001841">
    <property type="entry name" value="Znf_RING"/>
</dbReference>
<proteinExistence type="predicted"/>
<dbReference type="OrthoDB" id="6414256at2759"/>
<dbReference type="Pfam" id="PF13639">
    <property type="entry name" value="zf-RING_2"/>
    <property type="match status" value="1"/>
</dbReference>
<dbReference type="AlphaFoldDB" id="A0A8X6ULA5"/>
<organism evidence="11 12">
    <name type="scientific">Nephila pilipes</name>
    <name type="common">Giant wood spider</name>
    <name type="synonym">Nephila maculata</name>
    <dbReference type="NCBI Taxonomy" id="299642"/>
    <lineage>
        <taxon>Eukaryota</taxon>
        <taxon>Metazoa</taxon>
        <taxon>Ecdysozoa</taxon>
        <taxon>Arthropoda</taxon>
        <taxon>Chelicerata</taxon>
        <taxon>Arachnida</taxon>
        <taxon>Araneae</taxon>
        <taxon>Araneomorphae</taxon>
        <taxon>Entelegynae</taxon>
        <taxon>Araneoidea</taxon>
        <taxon>Nephilidae</taxon>
        <taxon>Nephila</taxon>
    </lineage>
</organism>
<dbReference type="PANTHER" id="PTHR11224:SF10">
    <property type="entry name" value="IP09428P-RELATED"/>
    <property type="match status" value="1"/>
</dbReference>
<protein>
    <recommendedName>
        <fullName evidence="2">RING-type E3 ubiquitin transferase</fullName>
        <ecNumber evidence="2">2.3.2.27</ecNumber>
    </recommendedName>
</protein>
<evidence type="ECO:0000256" key="6">
    <source>
        <dbReference type="ARBA" id="ARBA00022771"/>
    </source>
</evidence>
<keyword evidence="3" id="KW-0808">Transferase</keyword>
<keyword evidence="4 8" id="KW-0479">Metal-binding</keyword>